<dbReference type="AlphaFoldDB" id="U2PH98"/>
<organism evidence="2 3">
    <name type="scientific">Propionibacterium acidifaciens F0233</name>
    <dbReference type="NCBI Taxonomy" id="553198"/>
    <lineage>
        <taxon>Bacteria</taxon>
        <taxon>Bacillati</taxon>
        <taxon>Actinomycetota</taxon>
        <taxon>Actinomycetes</taxon>
        <taxon>Propionibacteriales</taxon>
        <taxon>Propionibacteriaceae</taxon>
        <taxon>Propionibacterium</taxon>
    </lineage>
</organism>
<proteinExistence type="predicted"/>
<accession>U2PH98</accession>
<feature type="transmembrane region" description="Helical" evidence="1">
    <location>
        <begin position="75"/>
        <end position="95"/>
    </location>
</feature>
<sequence length="207" mass="22649">MSQINVSTDPGAVARPVHTAFTVSVVPDLLVRRAALARKGLVGLILSIVISAAITGSLLMSYLPSAPLFPLSPGRLFVVVLMCTPTLYALGRLLVRIIRRHDLRRALKALVPGQVMRIERLGLVLRHVDRVEYLPWSEVAAVRGVRRWDTPGPELRVERTDGTHWAVPFSILDVLPGGIDGGLYAYSGGRLNLDMIVCDDIWSGQGR</sequence>
<reference evidence="2" key="1">
    <citation type="submission" date="2013-08" db="EMBL/GenBank/DDBJ databases">
        <authorList>
            <person name="Durkin A.S."/>
            <person name="Haft D.R."/>
            <person name="McCorrison J."/>
            <person name="Torralba M."/>
            <person name="Gillis M."/>
            <person name="Haft D.H."/>
            <person name="Methe B."/>
            <person name="Sutton G."/>
            <person name="Nelson K.E."/>
        </authorList>
    </citation>
    <scope>NUCLEOTIDE SEQUENCE [LARGE SCALE GENOMIC DNA]</scope>
    <source>
        <strain evidence="2">F0233</strain>
    </source>
</reference>
<dbReference type="Proteomes" id="UP000017052">
    <property type="component" value="Unassembled WGS sequence"/>
</dbReference>
<dbReference type="OrthoDB" id="3732730at2"/>
<keyword evidence="3" id="KW-1185">Reference proteome</keyword>
<protein>
    <submittedName>
        <fullName evidence="2">Uncharacterized protein</fullName>
    </submittedName>
</protein>
<dbReference type="RefSeq" id="WP_021798818.1">
    <property type="nucleotide sequence ID" value="NZ_ACVN02000317.1"/>
</dbReference>
<keyword evidence="1" id="KW-0812">Transmembrane</keyword>
<evidence type="ECO:0000313" key="3">
    <source>
        <dbReference type="Proteomes" id="UP000017052"/>
    </source>
</evidence>
<evidence type="ECO:0000313" key="2">
    <source>
        <dbReference type="EMBL" id="ERK49915.1"/>
    </source>
</evidence>
<dbReference type="GeneID" id="95359565"/>
<comment type="caution">
    <text evidence="2">The sequence shown here is derived from an EMBL/GenBank/DDBJ whole genome shotgun (WGS) entry which is preliminary data.</text>
</comment>
<keyword evidence="1" id="KW-0472">Membrane</keyword>
<evidence type="ECO:0000256" key="1">
    <source>
        <dbReference type="SAM" id="Phobius"/>
    </source>
</evidence>
<gene>
    <name evidence="2" type="ORF">HMPREF0682_2341</name>
</gene>
<dbReference type="EMBL" id="ACVN02000317">
    <property type="protein sequence ID" value="ERK49915.1"/>
    <property type="molecule type" value="Genomic_DNA"/>
</dbReference>
<feature type="transmembrane region" description="Helical" evidence="1">
    <location>
        <begin position="41"/>
        <end position="63"/>
    </location>
</feature>
<keyword evidence="1" id="KW-1133">Transmembrane helix</keyword>
<name>U2PH98_9ACTN</name>